<dbReference type="PANTHER" id="PTHR21342:SF1">
    <property type="entry name" value="PHOSPHOPANTETHEINE ADENYLYLTRANSFERASE"/>
    <property type="match status" value="1"/>
</dbReference>
<reference evidence="11 12" key="1">
    <citation type="submission" date="2024-03" db="EMBL/GenBank/DDBJ databases">
        <title>Mouse gut bacterial collection (mGBC) of GemPharmatech.</title>
        <authorList>
            <person name="He Y."/>
            <person name="Dong L."/>
            <person name="Wu D."/>
            <person name="Gao X."/>
            <person name="Lin Z."/>
        </authorList>
    </citation>
    <scope>NUCLEOTIDE SEQUENCE [LARGE SCALE GENOMIC DNA]</scope>
    <source>
        <strain evidence="11 12">15-30</strain>
    </source>
</reference>
<evidence type="ECO:0000256" key="8">
    <source>
        <dbReference type="ARBA" id="ARBA00029346"/>
    </source>
</evidence>
<dbReference type="CDD" id="cd02163">
    <property type="entry name" value="PPAT"/>
    <property type="match status" value="1"/>
</dbReference>
<evidence type="ECO:0000259" key="10">
    <source>
        <dbReference type="Pfam" id="PF01467"/>
    </source>
</evidence>
<comment type="caution">
    <text evidence="9">Lacks conserved residue(s) required for the propagation of feature annotation.</text>
</comment>
<dbReference type="InterPro" id="IPR001980">
    <property type="entry name" value="PPAT"/>
</dbReference>
<keyword evidence="6 9" id="KW-0460">Magnesium</keyword>
<keyword evidence="2 9" id="KW-0808">Transferase</keyword>
<organism evidence="11 12">
    <name type="scientific">Ligilactobacillus faecis</name>
    <dbReference type="NCBI Taxonomy" id="762833"/>
    <lineage>
        <taxon>Bacteria</taxon>
        <taxon>Bacillati</taxon>
        <taxon>Bacillota</taxon>
        <taxon>Bacilli</taxon>
        <taxon>Lactobacillales</taxon>
        <taxon>Lactobacillaceae</taxon>
        <taxon>Ligilactobacillus</taxon>
    </lineage>
</organism>
<gene>
    <name evidence="9 11" type="primary">coaD</name>
    <name evidence="11" type="ORF">AALT52_01110</name>
</gene>
<dbReference type="EMBL" id="JBCLUF010000002">
    <property type="protein sequence ID" value="MEY8661497.1"/>
    <property type="molecule type" value="Genomic_DNA"/>
</dbReference>
<keyword evidence="5 9" id="KW-0067">ATP-binding</keyword>
<sequence length="158" mass="17364">MRAIFPGSFDPVTNGHLDVIARAARLFDEVFVVILTNTSKTPLFTATERLVMLEEATKNLKNVVVQVKDADLTVNVAEALNAGVIVRAVRNTLDLEYERNIAQMNKTLAPKLETILLMTDPKYSHLSSTLVKEVAQFGGDFSELVPPNVALALAQKNK</sequence>
<dbReference type="InterPro" id="IPR014729">
    <property type="entry name" value="Rossmann-like_a/b/a_fold"/>
</dbReference>
<comment type="similarity">
    <text evidence="9">Belongs to the bacterial CoaD family.</text>
</comment>
<evidence type="ECO:0000256" key="1">
    <source>
        <dbReference type="ARBA" id="ARBA00022490"/>
    </source>
</evidence>
<comment type="subunit">
    <text evidence="9">Homohexamer.</text>
</comment>
<name>A0ABV4DPY3_9LACO</name>
<keyword evidence="7 9" id="KW-0173">Coenzyme A biosynthesis</keyword>
<feature type="binding site" evidence="9">
    <location>
        <begin position="123"/>
        <end position="129"/>
    </location>
    <ligand>
        <name>ATP</name>
        <dbReference type="ChEBI" id="CHEBI:30616"/>
    </ligand>
</feature>
<evidence type="ECO:0000256" key="5">
    <source>
        <dbReference type="ARBA" id="ARBA00022840"/>
    </source>
</evidence>
<comment type="function">
    <text evidence="9">Reversibly transfers an adenylyl group from ATP to 4'-phosphopantetheine, yielding dephospho-CoA (dPCoA) and pyrophosphate.</text>
</comment>
<feature type="binding site" evidence="9">
    <location>
        <position position="98"/>
    </location>
    <ligand>
        <name>ATP</name>
        <dbReference type="ChEBI" id="CHEBI:30616"/>
    </ligand>
</feature>
<evidence type="ECO:0000256" key="7">
    <source>
        <dbReference type="ARBA" id="ARBA00022993"/>
    </source>
</evidence>
<comment type="pathway">
    <text evidence="9">Cofactor biosynthesis; coenzyme A biosynthesis; CoA from (R)-pantothenate: step 4/5.</text>
</comment>
<dbReference type="NCBIfam" id="TIGR00125">
    <property type="entry name" value="cyt_tran_rel"/>
    <property type="match status" value="1"/>
</dbReference>
<protein>
    <recommendedName>
        <fullName evidence="9">Phosphopantetheine adenylyltransferase</fullName>
        <ecNumber evidence="9">2.7.7.3</ecNumber>
    </recommendedName>
    <alternativeName>
        <fullName evidence="9">Dephospho-CoA pyrophosphorylase</fullName>
    </alternativeName>
    <alternativeName>
        <fullName evidence="9">Pantetheine-phosphate adenylyltransferase</fullName>
        <shortName evidence="9">PPAT</shortName>
    </alternativeName>
</protein>
<feature type="site" description="Transition state stabilizer" evidence="9">
    <location>
        <position position="16"/>
    </location>
</feature>
<comment type="cofactor">
    <cofactor evidence="9">
        <name>Mg(2+)</name>
        <dbReference type="ChEBI" id="CHEBI:18420"/>
    </cofactor>
</comment>
<comment type="catalytic activity">
    <reaction evidence="8 9">
        <text>(R)-4'-phosphopantetheine + ATP + H(+) = 3'-dephospho-CoA + diphosphate</text>
        <dbReference type="Rhea" id="RHEA:19801"/>
        <dbReference type="ChEBI" id="CHEBI:15378"/>
        <dbReference type="ChEBI" id="CHEBI:30616"/>
        <dbReference type="ChEBI" id="CHEBI:33019"/>
        <dbReference type="ChEBI" id="CHEBI:57328"/>
        <dbReference type="ChEBI" id="CHEBI:61723"/>
        <dbReference type="EC" id="2.7.7.3"/>
    </reaction>
</comment>
<dbReference type="PANTHER" id="PTHR21342">
    <property type="entry name" value="PHOSPHOPANTETHEINE ADENYLYLTRANSFERASE"/>
    <property type="match status" value="1"/>
</dbReference>
<evidence type="ECO:0000313" key="12">
    <source>
        <dbReference type="Proteomes" id="UP001565236"/>
    </source>
</evidence>
<evidence type="ECO:0000256" key="2">
    <source>
        <dbReference type="ARBA" id="ARBA00022679"/>
    </source>
</evidence>
<evidence type="ECO:0000256" key="9">
    <source>
        <dbReference type="HAMAP-Rule" id="MF_00151"/>
    </source>
</evidence>
<dbReference type="PRINTS" id="PR01020">
    <property type="entry name" value="LPSBIOSNTHSS"/>
</dbReference>
<feature type="binding site" evidence="9">
    <location>
        <position position="87"/>
    </location>
    <ligand>
        <name>substrate</name>
    </ligand>
</feature>
<keyword evidence="4 9" id="KW-0547">Nucleotide-binding</keyword>
<keyword evidence="3 9" id="KW-0548">Nucleotidyltransferase</keyword>
<dbReference type="Pfam" id="PF01467">
    <property type="entry name" value="CTP_transf_like"/>
    <property type="match status" value="1"/>
</dbReference>
<dbReference type="EC" id="2.7.7.3" evidence="9"/>
<feature type="binding site" evidence="9">
    <location>
        <position position="16"/>
    </location>
    <ligand>
        <name>ATP</name>
        <dbReference type="ChEBI" id="CHEBI:30616"/>
    </ligand>
</feature>
<feature type="binding site" evidence="9">
    <location>
        <position position="73"/>
    </location>
    <ligand>
        <name>substrate</name>
    </ligand>
</feature>
<evidence type="ECO:0000313" key="11">
    <source>
        <dbReference type="EMBL" id="MEY8661497.1"/>
    </source>
</evidence>
<dbReference type="SUPFAM" id="SSF52374">
    <property type="entry name" value="Nucleotidylyl transferase"/>
    <property type="match status" value="1"/>
</dbReference>
<keyword evidence="1 9" id="KW-0963">Cytoplasm</keyword>
<proteinExistence type="inferred from homology"/>
<feature type="binding site" evidence="9">
    <location>
        <begin position="8"/>
        <end position="9"/>
    </location>
    <ligand>
        <name>ATP</name>
        <dbReference type="ChEBI" id="CHEBI:30616"/>
    </ligand>
</feature>
<feature type="domain" description="Cytidyltransferase-like" evidence="10">
    <location>
        <begin position="4"/>
        <end position="133"/>
    </location>
</feature>
<feature type="binding site" evidence="9">
    <location>
        <position position="8"/>
    </location>
    <ligand>
        <name>substrate</name>
    </ligand>
</feature>
<dbReference type="HAMAP" id="MF_00151">
    <property type="entry name" value="PPAT_bact"/>
    <property type="match status" value="1"/>
</dbReference>
<dbReference type="Gene3D" id="3.40.50.620">
    <property type="entry name" value="HUPs"/>
    <property type="match status" value="1"/>
</dbReference>
<comment type="caution">
    <text evidence="11">The sequence shown here is derived from an EMBL/GenBank/DDBJ whole genome shotgun (WGS) entry which is preliminary data.</text>
</comment>
<dbReference type="Proteomes" id="UP001565236">
    <property type="component" value="Unassembled WGS sequence"/>
</dbReference>
<comment type="subcellular location">
    <subcellularLocation>
        <location evidence="9">Cytoplasm</location>
    </subcellularLocation>
</comment>
<evidence type="ECO:0000256" key="3">
    <source>
        <dbReference type="ARBA" id="ARBA00022695"/>
    </source>
</evidence>
<keyword evidence="12" id="KW-1185">Reference proteome</keyword>
<feature type="binding site" evidence="9">
    <location>
        <position position="40"/>
    </location>
    <ligand>
        <name>substrate</name>
    </ligand>
</feature>
<dbReference type="InterPro" id="IPR004821">
    <property type="entry name" value="Cyt_trans-like"/>
</dbReference>
<dbReference type="NCBIfam" id="TIGR01510">
    <property type="entry name" value="coaD_prev_kdtB"/>
    <property type="match status" value="1"/>
</dbReference>
<accession>A0ABV4DPY3</accession>
<evidence type="ECO:0000256" key="6">
    <source>
        <dbReference type="ARBA" id="ARBA00022842"/>
    </source>
</evidence>
<dbReference type="GO" id="GO:0004595">
    <property type="term" value="F:pantetheine-phosphate adenylyltransferase activity"/>
    <property type="evidence" value="ECO:0007669"/>
    <property type="project" value="UniProtKB-EC"/>
</dbReference>
<evidence type="ECO:0000256" key="4">
    <source>
        <dbReference type="ARBA" id="ARBA00022741"/>
    </source>
</evidence>
<dbReference type="RefSeq" id="WP_369940203.1">
    <property type="nucleotide sequence ID" value="NZ_JBCLUF010000002.1"/>
</dbReference>